<dbReference type="Proteomes" id="UP000515679">
    <property type="component" value="Chromosome"/>
</dbReference>
<dbReference type="GO" id="GO:0005524">
    <property type="term" value="F:ATP binding"/>
    <property type="evidence" value="ECO:0007669"/>
    <property type="project" value="UniProtKB-KW"/>
</dbReference>
<organism evidence="5 6">
    <name type="scientific">Cohnella cholangitidis</name>
    <dbReference type="NCBI Taxonomy" id="2598458"/>
    <lineage>
        <taxon>Bacteria</taxon>
        <taxon>Bacillati</taxon>
        <taxon>Bacillota</taxon>
        <taxon>Bacilli</taxon>
        <taxon>Bacillales</taxon>
        <taxon>Paenibacillaceae</taxon>
        <taxon>Cohnella</taxon>
    </lineage>
</organism>
<dbReference type="InterPro" id="IPR017911">
    <property type="entry name" value="MacB-like_ATP-bd"/>
</dbReference>
<dbReference type="KEGG" id="cchl:FPL14_00445"/>
<dbReference type="GO" id="GO:0016887">
    <property type="term" value="F:ATP hydrolysis activity"/>
    <property type="evidence" value="ECO:0007669"/>
    <property type="project" value="InterPro"/>
</dbReference>
<gene>
    <name evidence="5" type="ORF">FPL14_00445</name>
</gene>
<dbReference type="GO" id="GO:0022857">
    <property type="term" value="F:transmembrane transporter activity"/>
    <property type="evidence" value="ECO:0007669"/>
    <property type="project" value="UniProtKB-ARBA"/>
</dbReference>
<dbReference type="InterPro" id="IPR003439">
    <property type="entry name" value="ABC_transporter-like_ATP-bd"/>
</dbReference>
<dbReference type="GO" id="GO:0098796">
    <property type="term" value="C:membrane protein complex"/>
    <property type="evidence" value="ECO:0007669"/>
    <property type="project" value="UniProtKB-ARBA"/>
</dbReference>
<dbReference type="PANTHER" id="PTHR24220:SF86">
    <property type="entry name" value="ABC TRANSPORTER ABCH.1"/>
    <property type="match status" value="1"/>
</dbReference>
<evidence type="ECO:0000256" key="3">
    <source>
        <dbReference type="ARBA" id="ARBA00022840"/>
    </source>
</evidence>
<dbReference type="FunFam" id="3.40.50.300:FF:000032">
    <property type="entry name" value="Export ABC transporter ATP-binding protein"/>
    <property type="match status" value="1"/>
</dbReference>
<sequence length="255" mass="27731">MEIVLEAKGLSKTYAVGHKNEQQVLKNIDLQIKKGEFVSVMGPSGSGKSTLLYSISGMDATSGGTVVFNGQEISALTEKELSRLRLNNMGFIFQHMHLLKNLSVIDNIILSAYLANKSSRKRVNERAAELMGKAGIAELAGNDITQASGGQLQRVAICRALINYPDVIFGDEPTGALNSKSAGEIMDMLADINASGTTILLVTHDVKVAAKTDRVLFMLDGSIVAEQHLGKYRRDNDDSKDREELLSAWLKKMGF</sequence>
<dbReference type="InterPro" id="IPR027417">
    <property type="entry name" value="P-loop_NTPase"/>
</dbReference>
<keyword evidence="6" id="KW-1185">Reference proteome</keyword>
<dbReference type="PROSITE" id="PS50893">
    <property type="entry name" value="ABC_TRANSPORTER_2"/>
    <property type="match status" value="1"/>
</dbReference>
<dbReference type="GO" id="GO:0005886">
    <property type="term" value="C:plasma membrane"/>
    <property type="evidence" value="ECO:0007669"/>
    <property type="project" value="TreeGrafter"/>
</dbReference>
<evidence type="ECO:0000313" key="5">
    <source>
        <dbReference type="EMBL" id="QMV39844.1"/>
    </source>
</evidence>
<dbReference type="PANTHER" id="PTHR24220">
    <property type="entry name" value="IMPORT ATP-BINDING PROTEIN"/>
    <property type="match status" value="1"/>
</dbReference>
<dbReference type="EMBL" id="CP041969">
    <property type="protein sequence ID" value="QMV39844.1"/>
    <property type="molecule type" value="Genomic_DNA"/>
</dbReference>
<dbReference type="SUPFAM" id="SSF52540">
    <property type="entry name" value="P-loop containing nucleoside triphosphate hydrolases"/>
    <property type="match status" value="1"/>
</dbReference>
<evidence type="ECO:0000256" key="1">
    <source>
        <dbReference type="ARBA" id="ARBA00022448"/>
    </source>
</evidence>
<reference evidence="5 6" key="1">
    <citation type="submission" date="2019-07" db="EMBL/GenBank/DDBJ databases">
        <authorList>
            <person name="Kim J.K."/>
            <person name="Cheong H.-M."/>
            <person name="Choi Y."/>
            <person name="Hwang K.J."/>
            <person name="Lee S."/>
            <person name="Choi C."/>
        </authorList>
    </citation>
    <scope>NUCLEOTIDE SEQUENCE [LARGE SCALE GENOMIC DNA]</scope>
    <source>
        <strain evidence="5 6">KS 22</strain>
    </source>
</reference>
<feature type="domain" description="ABC transporter" evidence="4">
    <location>
        <begin position="5"/>
        <end position="245"/>
    </location>
</feature>
<dbReference type="InterPro" id="IPR003593">
    <property type="entry name" value="AAA+_ATPase"/>
</dbReference>
<proteinExistence type="predicted"/>
<dbReference type="RefSeq" id="WP_182301176.1">
    <property type="nucleotide sequence ID" value="NZ_CP041969.1"/>
</dbReference>
<dbReference type="Pfam" id="PF00005">
    <property type="entry name" value="ABC_tran"/>
    <property type="match status" value="1"/>
</dbReference>
<dbReference type="InterPro" id="IPR015854">
    <property type="entry name" value="ABC_transpr_LolD-like"/>
</dbReference>
<keyword evidence="1" id="KW-0813">Transport</keyword>
<evidence type="ECO:0000313" key="6">
    <source>
        <dbReference type="Proteomes" id="UP000515679"/>
    </source>
</evidence>
<dbReference type="SMART" id="SM00382">
    <property type="entry name" value="AAA"/>
    <property type="match status" value="1"/>
</dbReference>
<accession>A0A7G5BSB0</accession>
<keyword evidence="2" id="KW-0547">Nucleotide-binding</keyword>
<dbReference type="AlphaFoldDB" id="A0A7G5BSB0"/>
<name>A0A7G5BSB0_9BACL</name>
<evidence type="ECO:0000259" key="4">
    <source>
        <dbReference type="PROSITE" id="PS50893"/>
    </source>
</evidence>
<dbReference type="Gene3D" id="3.40.50.300">
    <property type="entry name" value="P-loop containing nucleotide triphosphate hydrolases"/>
    <property type="match status" value="1"/>
</dbReference>
<keyword evidence="3 5" id="KW-0067">ATP-binding</keyword>
<protein>
    <submittedName>
        <fullName evidence="5">ABC transporter ATP-binding protein</fullName>
    </submittedName>
</protein>
<evidence type="ECO:0000256" key="2">
    <source>
        <dbReference type="ARBA" id="ARBA00022741"/>
    </source>
</evidence>
<dbReference type="CDD" id="cd03255">
    <property type="entry name" value="ABC_MJ0796_LolCDE_FtsE"/>
    <property type="match status" value="1"/>
</dbReference>